<evidence type="ECO:0000256" key="1">
    <source>
        <dbReference type="ARBA" id="ARBA00001946"/>
    </source>
</evidence>
<protein>
    <recommendedName>
        <fullName evidence="9">Dihydrofolate synthase/folylpolyglutamate synthase</fullName>
        <ecNumber evidence="7">6.3.2.12</ecNumber>
        <ecNumber evidence="8">6.3.2.17</ecNumber>
    </recommendedName>
    <alternativeName>
        <fullName evidence="18">Folylpoly-gamma-glutamate synthetase-dihydrofolate synthetase</fullName>
    </alternativeName>
    <alternativeName>
        <fullName evidence="16">Folylpolyglutamate synthetase</fullName>
    </alternativeName>
    <alternativeName>
        <fullName evidence="17">Tetrahydrofolylpolyglutamate synthase</fullName>
    </alternativeName>
</protein>
<keyword evidence="27" id="KW-1185">Reference proteome</keyword>
<dbReference type="Gene3D" id="3.90.190.20">
    <property type="entry name" value="Mur ligase, C-terminal domain"/>
    <property type="match status" value="1"/>
</dbReference>
<dbReference type="NCBIfam" id="TIGR01499">
    <property type="entry name" value="folC"/>
    <property type="match status" value="1"/>
</dbReference>
<organism evidence="26 27">
    <name type="scientific">Candidatus Accumulibacter aalborgensis</name>
    <dbReference type="NCBI Taxonomy" id="1860102"/>
    <lineage>
        <taxon>Bacteria</taxon>
        <taxon>Pseudomonadati</taxon>
        <taxon>Pseudomonadota</taxon>
        <taxon>Betaproteobacteria</taxon>
        <taxon>Candidatus Accumulibacter</taxon>
    </lineage>
</organism>
<sequence>MRSGVIAEQGGGQPAATTGAPPESSSLALWLAHLERLHPLGQAGIELGLERVVLVKDALGQQPQCPLLTVAGTNGKGSTCAYLEAIYAFAGYRVGCYTSPHLLEYNERVRIDRLPVGDAELGEAFAKVEAARQEAGDVALTYFEFGTLAALEVFRVRQVDVMILEVGLGGRLDAVNAYHPDCAVVTSIALDHTDWLGSTRAAVGFEKAGIYRAGRPALCADPDPPQSLIEHALAIGADLHLLGRDFGYFGDQLQWTFWGRDGLRRGGLANPALRGRGQLRNASAALAAVELLRPRLPVSMQAVRRGLIEPELSGRFQVLPGRPAIVLDVAHNPEAVGNLVDNLGEMGFFARTIVVVGMLADKDIAGSLAPLAGKVDVWLVANLDVPRGATAATLAHAVTAGGLGGQVECLASPALAFDRSAKLARENDRIVVFGSFYTVAAVLRSLKNGR</sequence>
<gene>
    <name evidence="26" type="primary">folC</name>
    <name evidence="26" type="ORF">ACCAA_350031</name>
</gene>
<evidence type="ECO:0000256" key="20">
    <source>
        <dbReference type="ARBA" id="ARBA00047808"/>
    </source>
</evidence>
<evidence type="ECO:0000313" key="26">
    <source>
        <dbReference type="EMBL" id="SBT06604.1"/>
    </source>
</evidence>
<dbReference type="STRING" id="1860102.ACCAA_350031"/>
<keyword evidence="13 23" id="KW-0067">ATP-binding</keyword>
<evidence type="ECO:0000256" key="24">
    <source>
        <dbReference type="SAM" id="MobiDB-lite"/>
    </source>
</evidence>
<dbReference type="InterPro" id="IPR001645">
    <property type="entry name" value="Folylpolyglutamate_synth"/>
</dbReference>
<evidence type="ECO:0000256" key="8">
    <source>
        <dbReference type="ARBA" id="ARBA00013025"/>
    </source>
</evidence>
<comment type="similarity">
    <text evidence="5 23">Belongs to the folylpolyglutamate synthase family.</text>
</comment>
<evidence type="ECO:0000256" key="23">
    <source>
        <dbReference type="PIRNR" id="PIRNR001563"/>
    </source>
</evidence>
<evidence type="ECO:0000256" key="14">
    <source>
        <dbReference type="ARBA" id="ARBA00022842"/>
    </source>
</evidence>
<evidence type="ECO:0000256" key="19">
    <source>
        <dbReference type="ARBA" id="ARBA00047493"/>
    </source>
</evidence>
<evidence type="ECO:0000256" key="12">
    <source>
        <dbReference type="ARBA" id="ARBA00022741"/>
    </source>
</evidence>
<evidence type="ECO:0000256" key="7">
    <source>
        <dbReference type="ARBA" id="ARBA00013023"/>
    </source>
</evidence>
<keyword evidence="11" id="KW-0479">Metal-binding</keyword>
<reference evidence="26 27" key="1">
    <citation type="submission" date="2016-06" db="EMBL/GenBank/DDBJ databases">
        <authorList>
            <person name="Kjaerup R.B."/>
            <person name="Dalgaard T.S."/>
            <person name="Juul-Madsen H.R."/>
        </authorList>
    </citation>
    <scope>NUCLEOTIDE SEQUENCE [LARGE SCALE GENOMIC DNA]</scope>
    <source>
        <strain evidence="26">3</strain>
    </source>
</reference>
<evidence type="ECO:0000256" key="5">
    <source>
        <dbReference type="ARBA" id="ARBA00008276"/>
    </source>
</evidence>
<evidence type="ECO:0000256" key="4">
    <source>
        <dbReference type="ARBA" id="ARBA00005150"/>
    </source>
</evidence>
<evidence type="ECO:0000256" key="9">
    <source>
        <dbReference type="ARBA" id="ARBA00019357"/>
    </source>
</evidence>
<dbReference type="GO" id="GO:0005524">
    <property type="term" value="F:ATP binding"/>
    <property type="evidence" value="ECO:0007669"/>
    <property type="project" value="UniProtKB-KW"/>
</dbReference>
<proteinExistence type="inferred from homology"/>
<keyword evidence="14" id="KW-0460">Magnesium</keyword>
<evidence type="ECO:0000256" key="18">
    <source>
        <dbReference type="ARBA" id="ARBA00032510"/>
    </source>
</evidence>
<dbReference type="InterPro" id="IPR036565">
    <property type="entry name" value="Mur-like_cat_sf"/>
</dbReference>
<feature type="region of interest" description="Disordered" evidence="24">
    <location>
        <begin position="1"/>
        <end position="21"/>
    </location>
</feature>
<evidence type="ECO:0000256" key="10">
    <source>
        <dbReference type="ARBA" id="ARBA00022598"/>
    </source>
</evidence>
<dbReference type="Pfam" id="PF02875">
    <property type="entry name" value="Mur_ligase_C"/>
    <property type="match status" value="1"/>
</dbReference>
<dbReference type="SUPFAM" id="SSF53623">
    <property type="entry name" value="MurD-like peptide ligases, catalytic domain"/>
    <property type="match status" value="1"/>
</dbReference>
<comment type="pathway">
    <text evidence="3">Cofactor biosynthesis; tetrahydrofolate biosynthesis; 7,8-dihydrofolate from 2-amino-4-hydroxy-6-hydroxymethyl-7,8-dihydropteridine diphosphate and 4-aminobenzoate: step 2/2.</text>
</comment>
<evidence type="ECO:0000256" key="2">
    <source>
        <dbReference type="ARBA" id="ARBA00002714"/>
    </source>
</evidence>
<dbReference type="FunFam" id="3.40.1190.10:FF:000004">
    <property type="entry name" value="Dihydrofolate synthase/folylpolyglutamate synthase"/>
    <property type="match status" value="1"/>
</dbReference>
<dbReference type="GO" id="GO:0008841">
    <property type="term" value="F:dihydrofolate synthase activity"/>
    <property type="evidence" value="ECO:0007669"/>
    <property type="project" value="UniProtKB-EC"/>
</dbReference>
<evidence type="ECO:0000256" key="15">
    <source>
        <dbReference type="ARBA" id="ARBA00022909"/>
    </source>
</evidence>
<dbReference type="GO" id="GO:0046872">
    <property type="term" value="F:metal ion binding"/>
    <property type="evidence" value="ECO:0007669"/>
    <property type="project" value="UniProtKB-KW"/>
</dbReference>
<dbReference type="PANTHER" id="PTHR11136:SF0">
    <property type="entry name" value="DIHYDROFOLATE SYNTHETASE-RELATED"/>
    <property type="match status" value="1"/>
</dbReference>
<evidence type="ECO:0000256" key="21">
    <source>
        <dbReference type="ARBA" id="ARBA00049035"/>
    </source>
</evidence>
<dbReference type="GO" id="GO:0005737">
    <property type="term" value="C:cytoplasm"/>
    <property type="evidence" value="ECO:0007669"/>
    <property type="project" value="TreeGrafter"/>
</dbReference>
<comment type="catalytic activity">
    <reaction evidence="20">
        <text>10-formyltetrahydrofolyl-(gamma-L-Glu)(n) + L-glutamate + ATP = 10-formyltetrahydrofolyl-(gamma-L-Glu)(n+1) + ADP + phosphate + H(+)</text>
        <dbReference type="Rhea" id="RHEA:51904"/>
        <dbReference type="Rhea" id="RHEA-COMP:13088"/>
        <dbReference type="Rhea" id="RHEA-COMP:14300"/>
        <dbReference type="ChEBI" id="CHEBI:15378"/>
        <dbReference type="ChEBI" id="CHEBI:29985"/>
        <dbReference type="ChEBI" id="CHEBI:30616"/>
        <dbReference type="ChEBI" id="CHEBI:43474"/>
        <dbReference type="ChEBI" id="CHEBI:134413"/>
        <dbReference type="ChEBI" id="CHEBI:456216"/>
        <dbReference type="EC" id="6.3.2.17"/>
    </reaction>
</comment>
<feature type="domain" description="Mur ligase C-terminal" evidence="25">
    <location>
        <begin position="314"/>
        <end position="436"/>
    </location>
</feature>
<dbReference type="PANTHER" id="PTHR11136">
    <property type="entry name" value="FOLYLPOLYGLUTAMATE SYNTHASE-RELATED"/>
    <property type="match status" value="1"/>
</dbReference>
<dbReference type="GO" id="GO:0046654">
    <property type="term" value="P:tetrahydrofolate biosynthetic process"/>
    <property type="evidence" value="ECO:0007669"/>
    <property type="project" value="UniProtKB-UniPathway"/>
</dbReference>
<comment type="cofactor">
    <cofactor evidence="1">
        <name>Mg(2+)</name>
        <dbReference type="ChEBI" id="CHEBI:18420"/>
    </cofactor>
</comment>
<dbReference type="GO" id="GO:0004326">
    <property type="term" value="F:tetrahydrofolylpolyglutamate synthase activity"/>
    <property type="evidence" value="ECO:0007669"/>
    <property type="project" value="UniProtKB-EC"/>
</dbReference>
<evidence type="ECO:0000259" key="25">
    <source>
        <dbReference type="Pfam" id="PF02875"/>
    </source>
</evidence>
<dbReference type="AlphaFoldDB" id="A0A1A8XN53"/>
<keyword evidence="15" id="KW-0289">Folate biosynthesis</keyword>
<evidence type="ECO:0000256" key="16">
    <source>
        <dbReference type="ARBA" id="ARBA00030048"/>
    </source>
</evidence>
<dbReference type="Gene3D" id="3.40.1190.10">
    <property type="entry name" value="Mur-like, catalytic domain"/>
    <property type="match status" value="1"/>
</dbReference>
<accession>A0A1A8XN53</accession>
<comment type="subunit">
    <text evidence="6">Monomer.</text>
</comment>
<name>A0A1A8XN53_9PROT</name>
<evidence type="ECO:0000256" key="13">
    <source>
        <dbReference type="ARBA" id="ARBA00022840"/>
    </source>
</evidence>
<comment type="catalytic activity">
    <reaction evidence="22">
        <text>7,8-dihydropteroate + L-glutamate + ATP = 7,8-dihydrofolate + ADP + phosphate + H(+)</text>
        <dbReference type="Rhea" id="RHEA:23584"/>
        <dbReference type="ChEBI" id="CHEBI:15378"/>
        <dbReference type="ChEBI" id="CHEBI:17839"/>
        <dbReference type="ChEBI" id="CHEBI:29985"/>
        <dbReference type="ChEBI" id="CHEBI:30616"/>
        <dbReference type="ChEBI" id="CHEBI:43474"/>
        <dbReference type="ChEBI" id="CHEBI:57451"/>
        <dbReference type="ChEBI" id="CHEBI:456216"/>
        <dbReference type="EC" id="6.3.2.12"/>
    </reaction>
</comment>
<dbReference type="UniPathway" id="UPA00077">
    <property type="reaction ID" value="UER00157"/>
</dbReference>
<evidence type="ECO:0000313" key="27">
    <source>
        <dbReference type="Proteomes" id="UP000199169"/>
    </source>
</evidence>
<dbReference type="SUPFAM" id="SSF53244">
    <property type="entry name" value="MurD-like peptide ligases, peptide-binding domain"/>
    <property type="match status" value="1"/>
</dbReference>
<evidence type="ECO:0000256" key="6">
    <source>
        <dbReference type="ARBA" id="ARBA00011245"/>
    </source>
</evidence>
<dbReference type="PIRSF" id="PIRSF001563">
    <property type="entry name" value="Folylpolyglu_synth"/>
    <property type="match status" value="1"/>
</dbReference>
<comment type="catalytic activity">
    <reaction evidence="21">
        <text>(6R)-5,10-methylenetetrahydrofolyl-(gamma-L-Glu)(n) + L-glutamate + ATP = (6R)-5,10-methylenetetrahydrofolyl-(gamma-L-Glu)(n+1) + ADP + phosphate + H(+)</text>
        <dbReference type="Rhea" id="RHEA:51912"/>
        <dbReference type="Rhea" id="RHEA-COMP:13257"/>
        <dbReference type="Rhea" id="RHEA-COMP:13258"/>
        <dbReference type="ChEBI" id="CHEBI:15378"/>
        <dbReference type="ChEBI" id="CHEBI:29985"/>
        <dbReference type="ChEBI" id="CHEBI:30616"/>
        <dbReference type="ChEBI" id="CHEBI:43474"/>
        <dbReference type="ChEBI" id="CHEBI:136572"/>
        <dbReference type="ChEBI" id="CHEBI:456216"/>
        <dbReference type="EC" id="6.3.2.17"/>
    </reaction>
</comment>
<dbReference type="GO" id="GO:0046656">
    <property type="term" value="P:folic acid biosynthetic process"/>
    <property type="evidence" value="ECO:0007669"/>
    <property type="project" value="UniProtKB-KW"/>
</dbReference>
<keyword evidence="12 23" id="KW-0547">Nucleotide-binding</keyword>
<dbReference type="NCBIfam" id="NF008101">
    <property type="entry name" value="PRK10846.1"/>
    <property type="match status" value="1"/>
</dbReference>
<dbReference type="EC" id="6.3.2.17" evidence="8"/>
<evidence type="ECO:0000256" key="22">
    <source>
        <dbReference type="ARBA" id="ARBA00049161"/>
    </source>
</evidence>
<evidence type="ECO:0000256" key="11">
    <source>
        <dbReference type="ARBA" id="ARBA00022723"/>
    </source>
</evidence>
<dbReference type="EC" id="6.3.2.12" evidence="7"/>
<comment type="catalytic activity">
    <reaction evidence="19">
        <text>(6S)-5,6,7,8-tetrahydrofolyl-(gamma-L-Glu)(n) + L-glutamate + ATP = (6S)-5,6,7,8-tetrahydrofolyl-(gamma-L-Glu)(n+1) + ADP + phosphate + H(+)</text>
        <dbReference type="Rhea" id="RHEA:10580"/>
        <dbReference type="Rhea" id="RHEA-COMP:14738"/>
        <dbReference type="Rhea" id="RHEA-COMP:14740"/>
        <dbReference type="ChEBI" id="CHEBI:15378"/>
        <dbReference type="ChEBI" id="CHEBI:29985"/>
        <dbReference type="ChEBI" id="CHEBI:30616"/>
        <dbReference type="ChEBI" id="CHEBI:43474"/>
        <dbReference type="ChEBI" id="CHEBI:141005"/>
        <dbReference type="ChEBI" id="CHEBI:456216"/>
        <dbReference type="EC" id="6.3.2.17"/>
    </reaction>
</comment>
<dbReference type="InterPro" id="IPR036615">
    <property type="entry name" value="Mur_ligase_C_dom_sf"/>
</dbReference>
<comment type="pathway">
    <text evidence="4">Cofactor biosynthesis; tetrahydrofolylpolyglutamate biosynthesis.</text>
</comment>
<evidence type="ECO:0000256" key="17">
    <source>
        <dbReference type="ARBA" id="ARBA00030592"/>
    </source>
</evidence>
<dbReference type="InterPro" id="IPR004101">
    <property type="entry name" value="Mur_ligase_C"/>
</dbReference>
<dbReference type="Proteomes" id="UP000199169">
    <property type="component" value="Unassembled WGS sequence"/>
</dbReference>
<dbReference type="EMBL" id="FLQX01000111">
    <property type="protein sequence ID" value="SBT06604.1"/>
    <property type="molecule type" value="Genomic_DNA"/>
</dbReference>
<evidence type="ECO:0000256" key="3">
    <source>
        <dbReference type="ARBA" id="ARBA00004799"/>
    </source>
</evidence>
<comment type="function">
    <text evidence="2">Functions in two distinct reactions of the de novo folate biosynthetic pathway. Catalyzes the addition of a glutamate residue to dihydropteroate (7,8-dihydropteroate or H2Pte) to form dihydrofolate (7,8-dihydrofolate monoglutamate or H2Pte-Glu). Also catalyzes successive additions of L-glutamate to tetrahydrofolate or 10-formyltetrahydrofolate or 5,10-methylenetetrahydrofolate, leading to folylpolyglutamate derivatives.</text>
</comment>
<keyword evidence="10 23" id="KW-0436">Ligase</keyword>